<feature type="repeat" description="Solcar" evidence="7">
    <location>
        <begin position="198"/>
        <end position="291"/>
    </location>
</feature>
<evidence type="ECO:0000256" key="3">
    <source>
        <dbReference type="ARBA" id="ARBA00022448"/>
    </source>
</evidence>
<comment type="similarity">
    <text evidence="2 8">Belongs to the mitochondrial carrier (TC 2.A.29) family.</text>
</comment>
<feature type="transmembrane region" description="Helical" evidence="9">
    <location>
        <begin position="101"/>
        <end position="122"/>
    </location>
</feature>
<keyword evidence="11" id="KW-1185">Reference proteome</keyword>
<dbReference type="Proteomes" id="UP000749559">
    <property type="component" value="Unassembled WGS sequence"/>
</dbReference>
<evidence type="ECO:0000256" key="6">
    <source>
        <dbReference type="ARBA" id="ARBA00023136"/>
    </source>
</evidence>
<dbReference type="PANTHER" id="PTHR24089">
    <property type="entry name" value="SOLUTE CARRIER FAMILY 25"/>
    <property type="match status" value="1"/>
</dbReference>
<reference evidence="10" key="1">
    <citation type="submission" date="2022-03" db="EMBL/GenBank/DDBJ databases">
        <authorList>
            <person name="Martin C."/>
        </authorList>
    </citation>
    <scope>NUCLEOTIDE SEQUENCE</scope>
</reference>
<evidence type="ECO:0000256" key="4">
    <source>
        <dbReference type="ARBA" id="ARBA00022692"/>
    </source>
</evidence>
<dbReference type="InterPro" id="IPR018108">
    <property type="entry name" value="MCP_transmembrane"/>
</dbReference>
<keyword evidence="6 7" id="KW-0472">Membrane</keyword>
<evidence type="ECO:0000313" key="11">
    <source>
        <dbReference type="Proteomes" id="UP000749559"/>
    </source>
</evidence>
<keyword evidence="3 8" id="KW-0813">Transport</keyword>
<dbReference type="PRINTS" id="PR00926">
    <property type="entry name" value="MITOCARRIER"/>
</dbReference>
<feature type="repeat" description="Solcar" evidence="7">
    <location>
        <begin position="8"/>
        <end position="93"/>
    </location>
</feature>
<dbReference type="AlphaFoldDB" id="A0A8S4NH88"/>
<evidence type="ECO:0000256" key="5">
    <source>
        <dbReference type="ARBA" id="ARBA00022737"/>
    </source>
</evidence>
<evidence type="ECO:0000256" key="8">
    <source>
        <dbReference type="RuleBase" id="RU000488"/>
    </source>
</evidence>
<organism evidence="10 11">
    <name type="scientific">Owenia fusiformis</name>
    <name type="common">Polychaete worm</name>
    <dbReference type="NCBI Taxonomy" id="6347"/>
    <lineage>
        <taxon>Eukaryota</taxon>
        <taxon>Metazoa</taxon>
        <taxon>Spiralia</taxon>
        <taxon>Lophotrochozoa</taxon>
        <taxon>Annelida</taxon>
        <taxon>Polychaeta</taxon>
        <taxon>Sedentaria</taxon>
        <taxon>Canalipalpata</taxon>
        <taxon>Sabellida</taxon>
        <taxon>Oweniida</taxon>
        <taxon>Oweniidae</taxon>
        <taxon>Owenia</taxon>
    </lineage>
</organism>
<dbReference type="Gene3D" id="1.50.40.10">
    <property type="entry name" value="Mitochondrial carrier domain"/>
    <property type="match status" value="1"/>
</dbReference>
<evidence type="ECO:0000256" key="7">
    <source>
        <dbReference type="PROSITE-ProRule" id="PRU00282"/>
    </source>
</evidence>
<feature type="repeat" description="Solcar" evidence="7">
    <location>
        <begin position="101"/>
        <end position="190"/>
    </location>
</feature>
<comment type="subcellular location">
    <subcellularLocation>
        <location evidence="1">Membrane</location>
        <topology evidence="1">Multi-pass membrane protein</topology>
    </subcellularLocation>
</comment>
<keyword evidence="5" id="KW-0677">Repeat</keyword>
<dbReference type="OrthoDB" id="270584at2759"/>
<name>A0A8S4NH88_OWEFU</name>
<proteinExistence type="inferred from homology"/>
<accession>A0A8S4NH88</accession>
<keyword evidence="4 7" id="KW-0812">Transmembrane</keyword>
<evidence type="ECO:0000313" key="10">
    <source>
        <dbReference type="EMBL" id="CAH1780833.1"/>
    </source>
</evidence>
<dbReference type="InterPro" id="IPR023395">
    <property type="entry name" value="MCP_dom_sf"/>
</dbReference>
<feature type="transmembrane region" description="Helical" evidence="9">
    <location>
        <begin position="169"/>
        <end position="187"/>
    </location>
</feature>
<dbReference type="Pfam" id="PF00153">
    <property type="entry name" value="Mito_carr"/>
    <property type="match status" value="3"/>
</dbReference>
<dbReference type="SUPFAM" id="SSF103506">
    <property type="entry name" value="Mitochondrial carrier"/>
    <property type="match status" value="1"/>
</dbReference>
<dbReference type="EMBL" id="CAIIXF020000004">
    <property type="protein sequence ID" value="CAH1780833.1"/>
    <property type="molecule type" value="Genomic_DNA"/>
</dbReference>
<comment type="caution">
    <text evidence="10">The sequence shown here is derived from an EMBL/GenBank/DDBJ whole genome shotgun (WGS) entry which is preliminary data.</text>
</comment>
<dbReference type="PROSITE" id="PS50920">
    <property type="entry name" value="SOLCAR"/>
    <property type="match status" value="3"/>
</dbReference>
<evidence type="ECO:0000256" key="9">
    <source>
        <dbReference type="SAM" id="Phobius"/>
    </source>
</evidence>
<evidence type="ECO:0000256" key="2">
    <source>
        <dbReference type="ARBA" id="ARBA00006375"/>
    </source>
</evidence>
<dbReference type="GO" id="GO:0055085">
    <property type="term" value="P:transmembrane transport"/>
    <property type="evidence" value="ECO:0007669"/>
    <property type="project" value="InterPro"/>
</dbReference>
<dbReference type="InterPro" id="IPR002067">
    <property type="entry name" value="MCP"/>
</dbReference>
<sequence>MPGKDKRLTFAQNFVCGGNAGVICRTVCSPLDVVKTLQQVGTEDTRGGMVKTFINQYKNEGIRAFWKGNLIACIRGFPYYALQFAAFEQIKQQISNDQGKLSPMGSMFAGSMGGVIAVLATYPLDMVKTRLTAQHADLSKAKYKGIAPAFRLIIKEEGAMALYKGCGTSIIGVIPFAGATFMAYEFLERLWQKPKNKMSPMENFIDGCLAGAFAQTISYPFDTIRKKLQAQSKYIAGGGTDVEFSGMLDGFIQTVRTKGVFGLWTGTTANLIKVMPYAGIMFMSFEATKRFFLYQNGFTTSPFKDTPRLDVDQTWSQEELHDILEIRQFLHGYHHHH</sequence>
<keyword evidence="9" id="KW-1133">Transmembrane helix</keyword>
<dbReference type="GO" id="GO:0016020">
    <property type="term" value="C:membrane"/>
    <property type="evidence" value="ECO:0007669"/>
    <property type="project" value="UniProtKB-SubCell"/>
</dbReference>
<protein>
    <submittedName>
        <fullName evidence="10">Uncharacterized protein</fullName>
    </submittedName>
</protein>
<gene>
    <name evidence="10" type="ORF">OFUS_LOCUS7471</name>
</gene>
<evidence type="ECO:0000256" key="1">
    <source>
        <dbReference type="ARBA" id="ARBA00004141"/>
    </source>
</evidence>